<dbReference type="Proteomes" id="UP000799439">
    <property type="component" value="Unassembled WGS sequence"/>
</dbReference>
<gene>
    <name evidence="2" type="ORF">K461DRAFT_278283</name>
</gene>
<reference evidence="2" key="1">
    <citation type="journal article" date="2020" name="Stud. Mycol.">
        <title>101 Dothideomycetes genomes: a test case for predicting lifestyles and emergence of pathogens.</title>
        <authorList>
            <person name="Haridas S."/>
            <person name="Albert R."/>
            <person name="Binder M."/>
            <person name="Bloem J."/>
            <person name="Labutti K."/>
            <person name="Salamov A."/>
            <person name="Andreopoulos B."/>
            <person name="Baker S."/>
            <person name="Barry K."/>
            <person name="Bills G."/>
            <person name="Bluhm B."/>
            <person name="Cannon C."/>
            <person name="Castanera R."/>
            <person name="Culley D."/>
            <person name="Daum C."/>
            <person name="Ezra D."/>
            <person name="Gonzalez J."/>
            <person name="Henrissat B."/>
            <person name="Kuo A."/>
            <person name="Liang C."/>
            <person name="Lipzen A."/>
            <person name="Lutzoni F."/>
            <person name="Magnuson J."/>
            <person name="Mondo S."/>
            <person name="Nolan M."/>
            <person name="Ohm R."/>
            <person name="Pangilinan J."/>
            <person name="Park H.-J."/>
            <person name="Ramirez L."/>
            <person name="Alfaro M."/>
            <person name="Sun H."/>
            <person name="Tritt A."/>
            <person name="Yoshinaga Y."/>
            <person name="Zwiers L.-H."/>
            <person name="Turgeon B."/>
            <person name="Goodwin S."/>
            <person name="Spatafora J."/>
            <person name="Crous P."/>
            <person name="Grigoriev I."/>
        </authorList>
    </citation>
    <scope>NUCLEOTIDE SEQUENCE</scope>
    <source>
        <strain evidence="2">CBS 260.36</strain>
    </source>
</reference>
<dbReference type="EMBL" id="ML996085">
    <property type="protein sequence ID" value="KAF2153475.1"/>
    <property type="molecule type" value="Genomic_DNA"/>
</dbReference>
<evidence type="ECO:0000313" key="2">
    <source>
        <dbReference type="EMBL" id="KAF2153475.1"/>
    </source>
</evidence>
<evidence type="ECO:0000313" key="3">
    <source>
        <dbReference type="Proteomes" id="UP000799439"/>
    </source>
</evidence>
<name>A0A9P4J5B5_9PEZI</name>
<protein>
    <submittedName>
        <fullName evidence="2">Uncharacterized protein</fullName>
    </submittedName>
</protein>
<organism evidence="2 3">
    <name type="scientific">Myriangium duriaei CBS 260.36</name>
    <dbReference type="NCBI Taxonomy" id="1168546"/>
    <lineage>
        <taxon>Eukaryota</taxon>
        <taxon>Fungi</taxon>
        <taxon>Dikarya</taxon>
        <taxon>Ascomycota</taxon>
        <taxon>Pezizomycotina</taxon>
        <taxon>Dothideomycetes</taxon>
        <taxon>Dothideomycetidae</taxon>
        <taxon>Myriangiales</taxon>
        <taxon>Myriangiaceae</taxon>
        <taxon>Myriangium</taxon>
    </lineage>
</organism>
<feature type="region of interest" description="Disordered" evidence="1">
    <location>
        <begin position="52"/>
        <end position="92"/>
    </location>
</feature>
<accession>A0A9P4J5B5</accession>
<comment type="caution">
    <text evidence="2">The sequence shown here is derived from an EMBL/GenBank/DDBJ whole genome shotgun (WGS) entry which is preliminary data.</text>
</comment>
<evidence type="ECO:0000256" key="1">
    <source>
        <dbReference type="SAM" id="MobiDB-lite"/>
    </source>
</evidence>
<feature type="compositionally biased region" description="Low complexity" evidence="1">
    <location>
        <begin position="52"/>
        <end position="88"/>
    </location>
</feature>
<dbReference type="AlphaFoldDB" id="A0A9P4J5B5"/>
<proteinExistence type="predicted"/>
<sequence length="109" mass="10663">MPSYLTNYVADPTSTWTDPVHDAGVEILTVQYTITAGLEKLAAATASVGDASTHATSASGSSAGSSPSSASKTGSSSGATRSSGAASGMHSVSTSSLALFGLIATYVLS</sequence>
<keyword evidence="3" id="KW-1185">Reference proteome</keyword>